<sequence>MVIELSAKTMYRHASHNQFLDALNDDATAAARATGHRYPPRDCAPQTEIKEKATRLDNHNAIGTSGLRMKDVCQRRLDNPVI</sequence>
<dbReference type="AlphaFoldDB" id="A0AAV4FHA3"/>
<reference evidence="1 2" key="1">
    <citation type="journal article" date="2021" name="Elife">
        <title>Chloroplast acquisition without the gene transfer in kleptoplastic sea slugs, Plakobranchus ocellatus.</title>
        <authorList>
            <person name="Maeda T."/>
            <person name="Takahashi S."/>
            <person name="Yoshida T."/>
            <person name="Shimamura S."/>
            <person name="Takaki Y."/>
            <person name="Nagai Y."/>
            <person name="Toyoda A."/>
            <person name="Suzuki Y."/>
            <person name="Arimoto A."/>
            <person name="Ishii H."/>
            <person name="Satoh N."/>
            <person name="Nishiyama T."/>
            <person name="Hasebe M."/>
            <person name="Maruyama T."/>
            <person name="Minagawa J."/>
            <person name="Obokata J."/>
            <person name="Shigenobu S."/>
        </authorList>
    </citation>
    <scope>NUCLEOTIDE SEQUENCE [LARGE SCALE GENOMIC DNA]</scope>
</reference>
<protein>
    <submittedName>
        <fullName evidence="1">Uncharacterized protein</fullName>
    </submittedName>
</protein>
<accession>A0AAV4FHA3</accession>
<dbReference type="EMBL" id="BMAT01000733">
    <property type="protein sequence ID" value="GFR72240.1"/>
    <property type="molecule type" value="Genomic_DNA"/>
</dbReference>
<name>A0AAV4FHA3_9GAST</name>
<gene>
    <name evidence="1" type="ORF">ElyMa_000374000</name>
</gene>
<organism evidence="1 2">
    <name type="scientific">Elysia marginata</name>
    <dbReference type="NCBI Taxonomy" id="1093978"/>
    <lineage>
        <taxon>Eukaryota</taxon>
        <taxon>Metazoa</taxon>
        <taxon>Spiralia</taxon>
        <taxon>Lophotrochozoa</taxon>
        <taxon>Mollusca</taxon>
        <taxon>Gastropoda</taxon>
        <taxon>Heterobranchia</taxon>
        <taxon>Euthyneura</taxon>
        <taxon>Panpulmonata</taxon>
        <taxon>Sacoglossa</taxon>
        <taxon>Placobranchoidea</taxon>
        <taxon>Plakobranchidae</taxon>
        <taxon>Elysia</taxon>
    </lineage>
</organism>
<keyword evidence="2" id="KW-1185">Reference proteome</keyword>
<evidence type="ECO:0000313" key="1">
    <source>
        <dbReference type="EMBL" id="GFR72240.1"/>
    </source>
</evidence>
<proteinExistence type="predicted"/>
<comment type="caution">
    <text evidence="1">The sequence shown here is derived from an EMBL/GenBank/DDBJ whole genome shotgun (WGS) entry which is preliminary data.</text>
</comment>
<evidence type="ECO:0000313" key="2">
    <source>
        <dbReference type="Proteomes" id="UP000762676"/>
    </source>
</evidence>
<dbReference type="Proteomes" id="UP000762676">
    <property type="component" value="Unassembled WGS sequence"/>
</dbReference>